<keyword evidence="2" id="KW-1185">Reference proteome</keyword>
<protein>
    <submittedName>
        <fullName evidence="1">Type IV toxin-antitoxin system AbiEi family antitoxin domain-containing protein</fullName>
    </submittedName>
</protein>
<sequence length="293" mass="32769">MAMDSGVFTIAELVALGWPPTEIRRAQRAQRLISIGRGWVRTDAAHPDVVSAVMAGGALSCVGALSFHKQHRWPKIWIPSGYSDTHVRRSKHMKTTARPTGPFHWCQGYGRPLPVTAAVDSVAVAVGCAARCVTGEEWIAIVDSILNSTEITIPDLQADMGRVTQTVSRLFARCDARSQSGTESIARLRLISAGFSVEVQPSISRHEHADLAVGALLIECDGKLYHSDEASYRNDRRRDRMTLIDRWMTMRLTYDDVLYDWAGVLEDIRSVTRQDRHRIRRTDDPRRKHASPS</sequence>
<dbReference type="Proteomes" id="UP000550729">
    <property type="component" value="Unassembled WGS sequence"/>
</dbReference>
<dbReference type="RefSeq" id="WP_170196784.1">
    <property type="nucleotide sequence ID" value="NZ_JABBNB010000033.1"/>
</dbReference>
<dbReference type="Gene3D" id="3.40.960.10">
    <property type="entry name" value="VSR Endonuclease"/>
    <property type="match status" value="1"/>
</dbReference>
<dbReference type="AlphaFoldDB" id="A0A848KZZ3"/>
<gene>
    <name evidence="1" type="ORF">HH308_23965</name>
</gene>
<organism evidence="1 2">
    <name type="scientific">Gordonia asplenii</name>
    <dbReference type="NCBI Taxonomy" id="2725283"/>
    <lineage>
        <taxon>Bacteria</taxon>
        <taxon>Bacillati</taxon>
        <taxon>Actinomycetota</taxon>
        <taxon>Actinomycetes</taxon>
        <taxon>Mycobacteriales</taxon>
        <taxon>Gordoniaceae</taxon>
        <taxon>Gordonia</taxon>
    </lineage>
</organism>
<evidence type="ECO:0000313" key="1">
    <source>
        <dbReference type="EMBL" id="NMO04280.1"/>
    </source>
</evidence>
<proteinExistence type="predicted"/>
<reference evidence="1 2" key="1">
    <citation type="submission" date="2020-04" db="EMBL/GenBank/DDBJ databases">
        <title>Gordonia sp. nov. TBRC 11910.</title>
        <authorList>
            <person name="Suriyachadkun C."/>
        </authorList>
    </citation>
    <scope>NUCLEOTIDE SEQUENCE [LARGE SCALE GENOMIC DNA]</scope>
    <source>
        <strain evidence="1 2">TBRC 11910</strain>
    </source>
</reference>
<dbReference type="InterPro" id="IPR011335">
    <property type="entry name" value="Restrct_endonuc-II-like"/>
</dbReference>
<name>A0A848KZZ3_9ACTN</name>
<dbReference type="EMBL" id="JABBNB010000033">
    <property type="protein sequence ID" value="NMO04280.1"/>
    <property type="molecule type" value="Genomic_DNA"/>
</dbReference>
<accession>A0A848KZZ3</accession>
<comment type="caution">
    <text evidence="1">The sequence shown here is derived from an EMBL/GenBank/DDBJ whole genome shotgun (WGS) entry which is preliminary data.</text>
</comment>
<evidence type="ECO:0000313" key="2">
    <source>
        <dbReference type="Proteomes" id="UP000550729"/>
    </source>
</evidence>
<dbReference type="SUPFAM" id="SSF52980">
    <property type="entry name" value="Restriction endonuclease-like"/>
    <property type="match status" value="1"/>
</dbReference>